<gene>
    <name evidence="1" type="ORF">C241_15838</name>
</gene>
<dbReference type="Proteomes" id="UP000017668">
    <property type="component" value="Unassembled WGS sequence"/>
</dbReference>
<organism evidence="1 2">
    <name type="scientific">Bradyrhizobium lupini HPC(L)</name>
    <dbReference type="NCBI Taxonomy" id="1229491"/>
    <lineage>
        <taxon>Bacteria</taxon>
        <taxon>Pseudomonadati</taxon>
        <taxon>Pseudomonadota</taxon>
        <taxon>Alphaproteobacteria</taxon>
        <taxon>Hyphomicrobiales</taxon>
        <taxon>Nitrobacteraceae</taxon>
        <taxon>Bradyrhizobium</taxon>
    </lineage>
</organism>
<evidence type="ECO:0000313" key="2">
    <source>
        <dbReference type="Proteomes" id="UP000017668"/>
    </source>
</evidence>
<name>A0ABP2RRV1_RHILU</name>
<evidence type="ECO:0008006" key="3">
    <source>
        <dbReference type="Google" id="ProtNLM"/>
    </source>
</evidence>
<protein>
    <recommendedName>
        <fullName evidence="3">NUDIX hydrolase</fullName>
    </recommendedName>
</protein>
<reference evidence="1 2" key="1">
    <citation type="journal article" date="2013" name="Genome Announc.">
        <title>Genome Sequence of Rhizobium lupini HPC(L) Isolated from Saline Desert Soil, Kutch (Gujarat).</title>
        <authorList>
            <person name="Agarwal L."/>
            <person name="Purohit H.J."/>
        </authorList>
    </citation>
    <scope>NUCLEOTIDE SEQUENCE [LARGE SCALE GENOMIC DNA]</scope>
    <source>
        <strain evidence="2">HPC(L)</strain>
    </source>
</reference>
<sequence length="85" mass="9786">MLKKPIGFYSYNKDGERELVVSVHLLRVKGEYDLYPEIGQRKRSWVRPLDAARLVNEPALSKILISLSKLEKLALQKTDIADFTL</sequence>
<evidence type="ECO:0000313" key="1">
    <source>
        <dbReference type="EMBL" id="EKJ94783.1"/>
    </source>
</evidence>
<dbReference type="EMBL" id="AMQQ01000023">
    <property type="protein sequence ID" value="EKJ94783.1"/>
    <property type="molecule type" value="Genomic_DNA"/>
</dbReference>
<keyword evidence="2" id="KW-1185">Reference proteome</keyword>
<comment type="caution">
    <text evidence="1">The sequence shown here is derived from an EMBL/GenBank/DDBJ whole genome shotgun (WGS) entry which is preliminary data.</text>
</comment>
<proteinExistence type="predicted"/>
<accession>A0ABP2RRV1</accession>